<organism evidence="2 3">
    <name type="scientific">Zostera marina</name>
    <name type="common">Eelgrass</name>
    <dbReference type="NCBI Taxonomy" id="29655"/>
    <lineage>
        <taxon>Eukaryota</taxon>
        <taxon>Viridiplantae</taxon>
        <taxon>Streptophyta</taxon>
        <taxon>Embryophyta</taxon>
        <taxon>Tracheophyta</taxon>
        <taxon>Spermatophyta</taxon>
        <taxon>Magnoliopsida</taxon>
        <taxon>Liliopsida</taxon>
        <taxon>Zosteraceae</taxon>
        <taxon>Zostera</taxon>
    </lineage>
</organism>
<evidence type="ECO:0000259" key="1">
    <source>
        <dbReference type="Pfam" id="PF13358"/>
    </source>
</evidence>
<dbReference type="Proteomes" id="UP000036987">
    <property type="component" value="Unassembled WGS sequence"/>
</dbReference>
<dbReference type="Gene3D" id="3.30.420.10">
    <property type="entry name" value="Ribonuclease H-like superfamily/Ribonuclease H"/>
    <property type="match status" value="1"/>
</dbReference>
<proteinExistence type="predicted"/>
<keyword evidence="3" id="KW-1185">Reference proteome</keyword>
<dbReference type="AlphaFoldDB" id="A0A0K9NI79"/>
<dbReference type="Pfam" id="PF13358">
    <property type="entry name" value="DDE_3"/>
    <property type="match status" value="1"/>
</dbReference>
<feature type="domain" description="Tc1-like transposase DDE" evidence="1">
    <location>
        <begin position="88"/>
        <end position="171"/>
    </location>
</feature>
<dbReference type="STRING" id="29655.A0A0K9NI79"/>
<evidence type="ECO:0000313" key="2">
    <source>
        <dbReference type="EMBL" id="KMZ56476.1"/>
    </source>
</evidence>
<dbReference type="EMBL" id="LFYR01002178">
    <property type="protein sequence ID" value="KMZ56476.1"/>
    <property type="molecule type" value="Genomic_DNA"/>
</dbReference>
<dbReference type="InterPro" id="IPR036397">
    <property type="entry name" value="RNaseH_sf"/>
</dbReference>
<evidence type="ECO:0000313" key="3">
    <source>
        <dbReference type="Proteomes" id="UP000036987"/>
    </source>
</evidence>
<accession>A0A0K9NI79</accession>
<feature type="non-terminal residue" evidence="2">
    <location>
        <position position="1"/>
    </location>
</feature>
<comment type="caution">
    <text evidence="2">The sequence shown here is derived from an EMBL/GenBank/DDBJ whole genome shotgun (WGS) entry which is preliminary data.</text>
</comment>
<dbReference type="GO" id="GO:0003676">
    <property type="term" value="F:nucleic acid binding"/>
    <property type="evidence" value="ECO:0007669"/>
    <property type="project" value="InterPro"/>
</dbReference>
<reference evidence="3" key="1">
    <citation type="journal article" date="2016" name="Nature">
        <title>The genome of the seagrass Zostera marina reveals angiosperm adaptation to the sea.</title>
        <authorList>
            <person name="Olsen J.L."/>
            <person name="Rouze P."/>
            <person name="Verhelst B."/>
            <person name="Lin Y.-C."/>
            <person name="Bayer T."/>
            <person name="Collen J."/>
            <person name="Dattolo E."/>
            <person name="De Paoli E."/>
            <person name="Dittami S."/>
            <person name="Maumus F."/>
            <person name="Michel G."/>
            <person name="Kersting A."/>
            <person name="Lauritano C."/>
            <person name="Lohaus R."/>
            <person name="Toepel M."/>
            <person name="Tonon T."/>
            <person name="Vanneste K."/>
            <person name="Amirebrahimi M."/>
            <person name="Brakel J."/>
            <person name="Bostroem C."/>
            <person name="Chovatia M."/>
            <person name="Grimwood J."/>
            <person name="Jenkins J.W."/>
            <person name="Jueterbock A."/>
            <person name="Mraz A."/>
            <person name="Stam W.T."/>
            <person name="Tice H."/>
            <person name="Bornberg-Bauer E."/>
            <person name="Green P.J."/>
            <person name="Pearson G.A."/>
            <person name="Procaccini G."/>
            <person name="Duarte C.M."/>
            <person name="Schmutz J."/>
            <person name="Reusch T.B.H."/>
            <person name="Van de Peer Y."/>
        </authorList>
    </citation>
    <scope>NUCLEOTIDE SEQUENCE [LARGE SCALE GENOMIC DNA]</scope>
    <source>
        <strain evidence="3">cv. Finnish</strain>
    </source>
</reference>
<name>A0A0K9NI79_ZOSMR</name>
<sequence>FIFKNVMGSGKKLTEYEKGQIDGRRANGDGYLKIAKAFGCSATAVANYVKGKTGQTKRTGRPKKLTMQQEVQIINMTSNSTKSLSQIKVLDDHLITFIEALPPRQNMTFQHDNAPIHASYWTNFFLSRNSINVLDWPACSPDLNPIENIWGQLVRIIYAENKQYKTVAELKKAILDAWNGLSLQTFQNHIESMPNRIFHVIHRNGDATDY</sequence>
<dbReference type="OMA" id="MENIWGH"/>
<protein>
    <recommendedName>
        <fullName evidence="1">Tc1-like transposase DDE domain-containing protein</fullName>
    </recommendedName>
</protein>
<dbReference type="OrthoDB" id="9996331at2759"/>
<gene>
    <name evidence="2" type="ORF">ZOSMA_9549G00010</name>
</gene>
<dbReference type="Gene3D" id="1.10.10.60">
    <property type="entry name" value="Homeodomain-like"/>
    <property type="match status" value="1"/>
</dbReference>
<dbReference type="InterPro" id="IPR038717">
    <property type="entry name" value="Tc1-like_DDE_dom"/>
</dbReference>